<dbReference type="Proteomes" id="UP001497600">
    <property type="component" value="Chromosome F"/>
</dbReference>
<accession>A0ABP0EFE2</accession>
<keyword evidence="3" id="KW-1185">Reference proteome</keyword>
<name>A0ABP0EFE2_9ASCO</name>
<dbReference type="EMBL" id="OZ004258">
    <property type="protein sequence ID" value="CAK7910960.1"/>
    <property type="molecule type" value="Genomic_DNA"/>
</dbReference>
<evidence type="ECO:0000313" key="2">
    <source>
        <dbReference type="EMBL" id="CAK7910960.1"/>
    </source>
</evidence>
<dbReference type="InterPro" id="IPR001206">
    <property type="entry name" value="Diacylglycerol_kinase_cat_dom"/>
</dbReference>
<dbReference type="InterPro" id="IPR017438">
    <property type="entry name" value="ATP-NAD_kinase_N"/>
</dbReference>
<dbReference type="PANTHER" id="PTHR12358:SF108">
    <property type="entry name" value="DAGKC DOMAIN-CONTAINING PROTEIN"/>
    <property type="match status" value="1"/>
</dbReference>
<gene>
    <name evidence="2" type="ORF">CAAN4_F00254</name>
</gene>
<dbReference type="InterPro" id="IPR050187">
    <property type="entry name" value="Lipid_Phosphate_FormReg"/>
</dbReference>
<organism evidence="2 3">
    <name type="scientific">[Candida] anglica</name>
    <dbReference type="NCBI Taxonomy" id="148631"/>
    <lineage>
        <taxon>Eukaryota</taxon>
        <taxon>Fungi</taxon>
        <taxon>Dikarya</taxon>
        <taxon>Ascomycota</taxon>
        <taxon>Saccharomycotina</taxon>
        <taxon>Pichiomycetes</taxon>
        <taxon>Debaryomycetaceae</taxon>
        <taxon>Kurtzmaniella</taxon>
    </lineage>
</organism>
<dbReference type="SUPFAM" id="SSF111331">
    <property type="entry name" value="NAD kinase/diacylglycerol kinase-like"/>
    <property type="match status" value="1"/>
</dbReference>
<dbReference type="Pfam" id="PF00781">
    <property type="entry name" value="DAGK_cat"/>
    <property type="match status" value="1"/>
</dbReference>
<evidence type="ECO:0000259" key="1">
    <source>
        <dbReference type="PROSITE" id="PS50146"/>
    </source>
</evidence>
<evidence type="ECO:0000313" key="3">
    <source>
        <dbReference type="Proteomes" id="UP001497600"/>
    </source>
</evidence>
<feature type="domain" description="DAGKc" evidence="1">
    <location>
        <begin position="81"/>
        <end position="225"/>
    </location>
</feature>
<proteinExistence type="predicted"/>
<reference evidence="2 3" key="1">
    <citation type="submission" date="2024-01" db="EMBL/GenBank/DDBJ databases">
        <authorList>
            <consortium name="Genoscope - CEA"/>
            <person name="William W."/>
        </authorList>
    </citation>
    <scope>NUCLEOTIDE SEQUENCE [LARGE SCALE GENOMIC DNA]</scope>
    <source>
        <strain evidence="2 3">29B2s-10</strain>
    </source>
</reference>
<sequence>MSGNTKQKDEVKAIHSKIKKMPVGDPAAIVVPLYTKNGQLVSVLQTELVLSLVYNEEGADTAVSTTPEIPAPPPPSVPDLTSSAPLHLVENEIIVIDSVNSGKGRNPETDVYKNVIDPLFEELGVEHKHLSTDGADSIKQFANSLKQKKTQLVIFISGDTSINEFINGLDRNDQGGDLLLFHIPAGTGNSLALSLGIYNVAESIQRLLSPEEIVPFNLYEATFPEGSYHLSRDVKTEEIFTPLKFIVVLSWGFHASLVADSDTPELRKHGVQRFAIAAKTNLEEVQLYDGETRIGDNETLIEGPFAYWLATPAKRFEKPFEISPRGDVKDDKLWLVAFNTSSGSEYIVDIMTKVYDSGKHVKDERVVYESVQKGEDIVLEVSAKNSARRGRFCLDGSIIKVPDGKQGTVKVNSTGNNHQGWSFYLIT</sequence>
<dbReference type="PANTHER" id="PTHR12358">
    <property type="entry name" value="SPHINGOSINE KINASE"/>
    <property type="match status" value="1"/>
</dbReference>
<dbReference type="Gene3D" id="2.60.200.40">
    <property type="match status" value="1"/>
</dbReference>
<protein>
    <recommendedName>
        <fullName evidence="1">DAGKc domain-containing protein</fullName>
    </recommendedName>
</protein>
<dbReference type="Gene3D" id="3.40.50.10330">
    <property type="entry name" value="Probable inorganic polyphosphate/atp-NAD kinase, domain 1"/>
    <property type="match status" value="1"/>
</dbReference>
<dbReference type="PROSITE" id="PS50146">
    <property type="entry name" value="DAGK"/>
    <property type="match status" value="1"/>
</dbReference>
<dbReference type="InterPro" id="IPR016064">
    <property type="entry name" value="NAD/diacylglycerol_kinase_sf"/>
</dbReference>